<dbReference type="RefSeq" id="WP_076765807.1">
    <property type="nucleotide sequence ID" value="NZ_MSFI01000014.1"/>
</dbReference>
<evidence type="ECO:0000313" key="2">
    <source>
        <dbReference type="EMBL" id="OMP66916.1"/>
    </source>
</evidence>
<name>A0A1V2A7H3_9BACI</name>
<dbReference type="InterPro" id="IPR038247">
    <property type="entry name" value="Jag_N_dom_sf"/>
</dbReference>
<protein>
    <recommendedName>
        <fullName evidence="1">RNA-binding protein KhpB N-terminal domain-containing protein</fullName>
    </recommendedName>
</protein>
<proteinExistence type="predicted"/>
<dbReference type="Pfam" id="PF20250">
    <property type="entry name" value="FapA_N"/>
    <property type="match status" value="1"/>
</dbReference>
<dbReference type="Proteomes" id="UP000188613">
    <property type="component" value="Unassembled WGS sequence"/>
</dbReference>
<dbReference type="PANTHER" id="PTHR38032:SF1">
    <property type="entry name" value="RNA-BINDING PROTEIN KHPB N-TERMINAL DOMAIN-CONTAINING PROTEIN"/>
    <property type="match status" value="1"/>
</dbReference>
<accession>A0A1V2A7H3</accession>
<dbReference type="InterPro" id="IPR005646">
    <property type="entry name" value="FapA"/>
</dbReference>
<dbReference type="InterPro" id="IPR046866">
    <property type="entry name" value="FapA_N"/>
</dbReference>
<dbReference type="Pfam" id="PF14804">
    <property type="entry name" value="Jag_N"/>
    <property type="match status" value="1"/>
</dbReference>
<evidence type="ECO:0000259" key="1">
    <source>
        <dbReference type="SMART" id="SM01245"/>
    </source>
</evidence>
<dbReference type="AlphaFoldDB" id="A0A1V2A7H3"/>
<dbReference type="STRING" id="1714355.BTO28_09925"/>
<evidence type="ECO:0000313" key="3">
    <source>
        <dbReference type="Proteomes" id="UP000188613"/>
    </source>
</evidence>
<feature type="domain" description="RNA-binding protein KhpB N-terminal" evidence="1">
    <location>
        <begin position="6"/>
        <end position="57"/>
    </location>
</feature>
<sequence length="678" mass="74956">METSIVAKGATTVEAVQNALTQLDATLPEVEVVILKNGGRSLFGIRQKEAMVKVIKKEVPLKLRHITEVDTIIDEVTEAYTTRSSSKSLSKKPIDNKSYIQFVNGKMNVFSSEHSCPVIIPHPRVSLYVNEQLVTEKRAVSEKDEIEVRAQESIEPAKSTIHVAQDEMSVSIHVQPERRTIYKIKDTQKLETLKIQVEPETSLKNPFTEKDIRKQLNQLGITTGIQDEEIKKASESLETATFILAKGIPPVEGKDGEIKFAVEVTRTANPGPRKKEDGKVDYRETGFIPSVEEGALIARIIQAQKGKSGFSVTGREVKPNPVKDVVVRLGQGVKLVGGAQIISAISGRPHVEKRGSILNIALLKEYNHDGDVNLKSGNIYFDGDVCIKGNVAELMKVEAKGEIFINGSTEKASIQSGSCIELIGNVFSSSITAGKTNLVILELTEQLEGIISHLELVNKSLHFVLNDKKVRRLSAAQTWEIFRLIVGKNNPLMMDELKSFIRKTARYHKLIDNEWSDLSTRLYKLFFTLPMGDRNVIESMDETMRESMTVYEMNKLTFDADSTLILPYAINSHLFSSGDVRVNGQGIYNSLVKAGGQLVAEGYVKGGEVHAAGGIKIGTSSSSTGVRTILKTSENGVIEIGEAFVDTIIQIGKHRHQFVKKEFNVKARLSDDGFLKIR</sequence>
<dbReference type="OrthoDB" id="1279at2"/>
<dbReference type="InterPro" id="IPR032782">
    <property type="entry name" value="KhpB_N"/>
</dbReference>
<dbReference type="Gene3D" id="3.30.30.80">
    <property type="entry name" value="probable RNA-binding protein from clostridium symbiosum atcc 14940"/>
    <property type="match status" value="1"/>
</dbReference>
<reference evidence="2 3" key="1">
    <citation type="submission" date="2016-12" db="EMBL/GenBank/DDBJ databases">
        <title>Domibacillus sp. SAB 38T whole genome sequencing.</title>
        <authorList>
            <person name="Verma A."/>
            <person name="Ojha A.K."/>
            <person name="Krishnamurthi S."/>
        </authorList>
    </citation>
    <scope>NUCLEOTIDE SEQUENCE [LARGE SCALE GENOMIC DNA]</scope>
    <source>
        <strain evidence="2 3">SAB 38</strain>
    </source>
</reference>
<dbReference type="PANTHER" id="PTHR38032">
    <property type="entry name" value="POLYMERASE-RELATED"/>
    <property type="match status" value="1"/>
</dbReference>
<gene>
    <name evidence="2" type="ORF">BTO28_09925</name>
</gene>
<comment type="caution">
    <text evidence="2">The sequence shown here is derived from an EMBL/GenBank/DDBJ whole genome shotgun (WGS) entry which is preliminary data.</text>
</comment>
<dbReference type="SMART" id="SM01245">
    <property type="entry name" value="Jag_N"/>
    <property type="match status" value="1"/>
</dbReference>
<dbReference type="InterPro" id="IPR046865">
    <property type="entry name" value="FapA_b_solenoid"/>
</dbReference>
<organism evidence="2 3">
    <name type="scientific">Domibacillus epiphyticus</name>
    <dbReference type="NCBI Taxonomy" id="1714355"/>
    <lineage>
        <taxon>Bacteria</taxon>
        <taxon>Bacillati</taxon>
        <taxon>Bacillota</taxon>
        <taxon>Bacilli</taxon>
        <taxon>Bacillales</taxon>
        <taxon>Bacillaceae</taxon>
        <taxon>Domibacillus</taxon>
    </lineage>
</organism>
<keyword evidence="3" id="KW-1185">Reference proteome</keyword>
<dbReference type="EMBL" id="MSFI01000014">
    <property type="protein sequence ID" value="OMP66916.1"/>
    <property type="molecule type" value="Genomic_DNA"/>
</dbReference>
<dbReference type="Pfam" id="PF03961">
    <property type="entry name" value="FapA"/>
    <property type="match status" value="1"/>
</dbReference>